<keyword evidence="5 7" id="KW-0949">S-adenosyl-L-methionine</keyword>
<dbReference type="CDD" id="cd02440">
    <property type="entry name" value="AdoMet_MTases"/>
    <property type="match status" value="1"/>
</dbReference>
<protein>
    <recommendedName>
        <fullName evidence="7">tRNA (guanine-N(7)-)-methyltransferase</fullName>
        <ecNumber evidence="7">2.1.1.33</ecNumber>
    </recommendedName>
    <alternativeName>
        <fullName evidence="7">tRNA (guanine(46)-N(7))-methyltransferase</fullName>
    </alternativeName>
    <alternativeName>
        <fullName evidence="7">tRNA(m7G46)-methyltransferase</fullName>
    </alternativeName>
</protein>
<evidence type="ECO:0000256" key="7">
    <source>
        <dbReference type="HAMAP-Rule" id="MF_01057"/>
    </source>
</evidence>
<feature type="binding site" evidence="7">
    <location>
        <position position="125"/>
    </location>
    <ligand>
        <name>S-adenosyl-L-methionine</name>
        <dbReference type="ChEBI" id="CHEBI:59789"/>
    </ligand>
</feature>
<accession>A0A1I7NTP7</accession>
<evidence type="ECO:0000256" key="2">
    <source>
        <dbReference type="ARBA" id="ARBA00003015"/>
    </source>
</evidence>
<reference evidence="10" key="1">
    <citation type="submission" date="2016-10" db="EMBL/GenBank/DDBJ databases">
        <authorList>
            <person name="Varghese N."/>
            <person name="Submissions S."/>
        </authorList>
    </citation>
    <scope>NUCLEOTIDE SEQUENCE [LARGE SCALE GENOMIC DNA]</scope>
    <source>
        <strain evidence="10">DSM 1565</strain>
    </source>
</reference>
<dbReference type="EC" id="2.1.1.33" evidence="7"/>
<dbReference type="Proteomes" id="UP000199423">
    <property type="component" value="Unassembled WGS sequence"/>
</dbReference>
<dbReference type="PANTHER" id="PTHR23417">
    <property type="entry name" value="3-DEOXY-D-MANNO-OCTULOSONIC-ACID TRANSFERASE/TRNA GUANINE-N 7 - -METHYLTRANSFERASE"/>
    <property type="match status" value="1"/>
</dbReference>
<dbReference type="UniPathway" id="UPA00989"/>
<dbReference type="InterPro" id="IPR029063">
    <property type="entry name" value="SAM-dependent_MTases_sf"/>
</dbReference>
<feature type="binding site" evidence="7">
    <location>
        <position position="103"/>
    </location>
    <ligand>
        <name>S-adenosyl-L-methionine</name>
        <dbReference type="ChEBI" id="CHEBI:59789"/>
    </ligand>
</feature>
<feature type="binding site" evidence="7">
    <location>
        <begin position="199"/>
        <end position="202"/>
    </location>
    <ligand>
        <name>substrate</name>
    </ligand>
</feature>
<dbReference type="GO" id="GO:0008176">
    <property type="term" value="F:tRNA (guanine(46)-N7)-methyltransferase activity"/>
    <property type="evidence" value="ECO:0007669"/>
    <property type="project" value="UniProtKB-UniRule"/>
</dbReference>
<dbReference type="PROSITE" id="PS51625">
    <property type="entry name" value="SAM_MT_TRMB"/>
    <property type="match status" value="1"/>
</dbReference>
<keyword evidence="4 7" id="KW-0808">Transferase</keyword>
<dbReference type="SUPFAM" id="SSF53335">
    <property type="entry name" value="S-adenosyl-L-methionine-dependent methyltransferases"/>
    <property type="match status" value="1"/>
</dbReference>
<comment type="pathway">
    <text evidence="7">tRNA modification; N(7)-methylguanine-tRNA biosynthesis.</text>
</comment>
<dbReference type="NCBIfam" id="TIGR00091">
    <property type="entry name" value="tRNA (guanosine(46)-N7)-methyltransferase TrmB"/>
    <property type="match status" value="1"/>
</dbReference>
<feature type="binding site" evidence="7">
    <location>
        <position position="161"/>
    </location>
    <ligand>
        <name>substrate</name>
    </ligand>
</feature>
<gene>
    <name evidence="7" type="primary">trmB</name>
    <name evidence="9" type="ORF">SAMN04488557_3452</name>
</gene>
<evidence type="ECO:0000313" key="10">
    <source>
        <dbReference type="Proteomes" id="UP000199423"/>
    </source>
</evidence>
<feature type="binding site" evidence="7">
    <location>
        <position position="76"/>
    </location>
    <ligand>
        <name>S-adenosyl-L-methionine</name>
        <dbReference type="ChEBI" id="CHEBI:59789"/>
    </ligand>
</feature>
<dbReference type="EMBL" id="FPCH01000003">
    <property type="protein sequence ID" value="SFV38013.1"/>
    <property type="molecule type" value="Genomic_DNA"/>
</dbReference>
<feature type="binding site" evidence="7">
    <location>
        <position position="129"/>
    </location>
    <ligand>
        <name>substrate</name>
    </ligand>
</feature>
<dbReference type="AlphaFoldDB" id="A0A1I7NTP7"/>
<comment type="similarity">
    <text evidence="7">Belongs to the class I-like SAM-binding methyltransferase superfamily. TrmB family.</text>
</comment>
<comment type="catalytic activity">
    <reaction evidence="1 7">
        <text>guanosine(46) in tRNA + S-adenosyl-L-methionine = N(7)-methylguanosine(46) in tRNA + S-adenosyl-L-homocysteine</text>
        <dbReference type="Rhea" id="RHEA:42708"/>
        <dbReference type="Rhea" id="RHEA-COMP:10188"/>
        <dbReference type="Rhea" id="RHEA-COMP:10189"/>
        <dbReference type="ChEBI" id="CHEBI:57856"/>
        <dbReference type="ChEBI" id="CHEBI:59789"/>
        <dbReference type="ChEBI" id="CHEBI:74269"/>
        <dbReference type="ChEBI" id="CHEBI:74480"/>
        <dbReference type="EC" id="2.1.1.33"/>
    </reaction>
</comment>
<evidence type="ECO:0000313" key="9">
    <source>
        <dbReference type="EMBL" id="SFV38013.1"/>
    </source>
</evidence>
<keyword evidence="3 7" id="KW-0489">Methyltransferase</keyword>
<evidence type="ECO:0000256" key="1">
    <source>
        <dbReference type="ARBA" id="ARBA00000142"/>
    </source>
</evidence>
<evidence type="ECO:0000256" key="5">
    <source>
        <dbReference type="ARBA" id="ARBA00022691"/>
    </source>
</evidence>
<dbReference type="InterPro" id="IPR003358">
    <property type="entry name" value="tRNA_(Gua-N-7)_MeTrfase_Trmb"/>
</dbReference>
<evidence type="ECO:0000256" key="8">
    <source>
        <dbReference type="SAM" id="MobiDB-lite"/>
    </source>
</evidence>
<dbReference type="InterPro" id="IPR055361">
    <property type="entry name" value="tRNA_methyltr_TrmB_bact"/>
</dbReference>
<dbReference type="Pfam" id="PF02390">
    <property type="entry name" value="Methyltransf_4"/>
    <property type="match status" value="1"/>
</dbReference>
<evidence type="ECO:0000256" key="3">
    <source>
        <dbReference type="ARBA" id="ARBA00022603"/>
    </source>
</evidence>
<comment type="caution">
    <text evidence="7">Lacks conserved residue(s) required for the propagation of feature annotation.</text>
</comment>
<feature type="compositionally biased region" description="Basic and acidic residues" evidence="8">
    <location>
        <begin position="1"/>
        <end position="10"/>
    </location>
</feature>
<dbReference type="Gene3D" id="3.40.50.150">
    <property type="entry name" value="Vaccinia Virus protein VP39"/>
    <property type="match status" value="1"/>
</dbReference>
<dbReference type="OrthoDB" id="9802090at2"/>
<dbReference type="PANTHER" id="PTHR23417:SF14">
    <property type="entry name" value="PENTACOTRIPEPTIDE-REPEAT REGION OF PRORP DOMAIN-CONTAINING PROTEIN"/>
    <property type="match status" value="1"/>
</dbReference>
<dbReference type="HAMAP" id="MF_01057">
    <property type="entry name" value="tRNA_methyltr_TrmB"/>
    <property type="match status" value="1"/>
</dbReference>
<sequence>MSADDHELRSFGRRRGRKPSARQVSLLREDLPRFSFDPAKPPEGFRQNWLEIGFGGGEHLLWQARQNRDVALIGCEPFEDGVIKVLTAVTTENLENVRVHMGDVREILKSVAPGTIDRAFILFPDPWPKRKHRKRRLVNSSLLKLLARVMRPGAELRIGTDIGDYARTMLEAFATEPAFEWQAATPADWRDRPLDWPETRYEAKAVREGRRRYYFRFLRR</sequence>
<dbReference type="GO" id="GO:0043527">
    <property type="term" value="C:tRNA methyltransferase complex"/>
    <property type="evidence" value="ECO:0007669"/>
    <property type="project" value="TreeGrafter"/>
</dbReference>
<proteinExistence type="inferred from homology"/>
<dbReference type="STRING" id="51670.SAMN04488557_3452"/>
<feature type="region of interest" description="Disordered" evidence="8">
    <location>
        <begin position="1"/>
        <end position="22"/>
    </location>
</feature>
<keyword evidence="6 7" id="KW-0819">tRNA processing</keyword>
<comment type="function">
    <text evidence="2 7">Catalyzes the formation of N(7)-methylguanine at position 46 (m7G46) in tRNA.</text>
</comment>
<organism evidence="9 10">
    <name type="scientific">Hyphomicrobium facile</name>
    <dbReference type="NCBI Taxonomy" id="51670"/>
    <lineage>
        <taxon>Bacteria</taxon>
        <taxon>Pseudomonadati</taxon>
        <taxon>Pseudomonadota</taxon>
        <taxon>Alphaproteobacteria</taxon>
        <taxon>Hyphomicrobiales</taxon>
        <taxon>Hyphomicrobiaceae</taxon>
        <taxon>Hyphomicrobium</taxon>
    </lineage>
</organism>
<evidence type="ECO:0000256" key="6">
    <source>
        <dbReference type="ARBA" id="ARBA00022694"/>
    </source>
</evidence>
<feature type="compositionally biased region" description="Basic residues" evidence="8">
    <location>
        <begin position="11"/>
        <end position="20"/>
    </location>
</feature>
<feature type="binding site" evidence="7">
    <location>
        <position position="51"/>
    </location>
    <ligand>
        <name>S-adenosyl-L-methionine</name>
        <dbReference type="ChEBI" id="CHEBI:59789"/>
    </ligand>
</feature>
<name>A0A1I7NTP7_9HYPH</name>
<evidence type="ECO:0000256" key="4">
    <source>
        <dbReference type="ARBA" id="ARBA00022679"/>
    </source>
</evidence>
<keyword evidence="10" id="KW-1185">Reference proteome</keyword>